<sequence length="203" mass="22986">MRLRMRRPLTTTDHRVVHQVASWCLGYPDDALLARLPLLDAALAEQDDTEATDLLRGMVRHLAQTPPEVLRHDYIDLFDLNRKHTLYLTYWTDGDTRRRGESLAAIKQLYRDSGFVVDLHGELPDHLPIILEFCAIADPERGTELLRTHRRALESIRQALTERGSRHADVLTAICSTLPAGEGTGFGVRTEIPIEAVGLETFR</sequence>
<name>A0A7K3LKM9_9ACTN</name>
<comment type="caution">
    <text evidence="2">The sequence shown here is derived from an EMBL/GenBank/DDBJ whole genome shotgun (WGS) entry which is preliminary data.</text>
</comment>
<dbReference type="GO" id="GO:0051131">
    <property type="term" value="P:chaperone-mediated protein complex assembly"/>
    <property type="evidence" value="ECO:0007669"/>
    <property type="project" value="InterPro"/>
</dbReference>
<dbReference type="RefSeq" id="WP_082365903.1">
    <property type="nucleotide sequence ID" value="NZ_JAADZU010000009.1"/>
</dbReference>
<dbReference type="PANTHER" id="PTHR43680:SF2">
    <property type="entry name" value="NITRATE REDUCTASE MOLYBDENUM COFACTOR ASSEMBLY CHAPERONE NARJ"/>
    <property type="match status" value="1"/>
</dbReference>
<dbReference type="InterPro" id="IPR020945">
    <property type="entry name" value="DMSO/NO3_reduct_chaperone"/>
</dbReference>
<dbReference type="PANTHER" id="PTHR43680">
    <property type="entry name" value="NITRATE REDUCTASE MOLYBDENUM COFACTOR ASSEMBLY CHAPERONE"/>
    <property type="match status" value="1"/>
</dbReference>
<evidence type="ECO:0000313" key="3">
    <source>
        <dbReference type="Proteomes" id="UP000466307"/>
    </source>
</evidence>
<keyword evidence="1" id="KW-0534">Nitrate assimilation</keyword>
<dbReference type="Proteomes" id="UP000466307">
    <property type="component" value="Unassembled WGS sequence"/>
</dbReference>
<dbReference type="GO" id="GO:0042128">
    <property type="term" value="P:nitrate assimilation"/>
    <property type="evidence" value="ECO:0007669"/>
    <property type="project" value="UniProtKB-KW"/>
</dbReference>
<keyword evidence="3" id="KW-1185">Reference proteome</keyword>
<dbReference type="NCBIfam" id="TIGR00684">
    <property type="entry name" value="narJ"/>
    <property type="match status" value="1"/>
</dbReference>
<dbReference type="Gene3D" id="1.10.3480.10">
    <property type="entry name" value="TorD-like"/>
    <property type="match status" value="1"/>
</dbReference>
<evidence type="ECO:0000313" key="2">
    <source>
        <dbReference type="EMBL" id="NDK88815.1"/>
    </source>
</evidence>
<organism evidence="2 3">
    <name type="scientific">Gordonia desulfuricans</name>
    <dbReference type="NCBI Taxonomy" id="89051"/>
    <lineage>
        <taxon>Bacteria</taxon>
        <taxon>Bacillati</taxon>
        <taxon>Actinomycetota</taxon>
        <taxon>Actinomycetes</taxon>
        <taxon>Mycobacteriales</taxon>
        <taxon>Gordoniaceae</taxon>
        <taxon>Gordonia</taxon>
    </lineage>
</organism>
<accession>A0A7K3LKM9</accession>
<dbReference type="GO" id="GO:0016530">
    <property type="term" value="F:metallochaperone activity"/>
    <property type="evidence" value="ECO:0007669"/>
    <property type="project" value="TreeGrafter"/>
</dbReference>
<protein>
    <submittedName>
        <fullName evidence="2">Nitrate reductase molybdenum cofactor assembly chaperone</fullName>
    </submittedName>
</protein>
<dbReference type="GO" id="GO:0051082">
    <property type="term" value="F:unfolded protein binding"/>
    <property type="evidence" value="ECO:0007669"/>
    <property type="project" value="InterPro"/>
</dbReference>
<dbReference type="AlphaFoldDB" id="A0A7K3LKM9"/>
<dbReference type="InterPro" id="IPR003765">
    <property type="entry name" value="NO3_reductase_chaperone_NarJ"/>
</dbReference>
<evidence type="ECO:0000256" key="1">
    <source>
        <dbReference type="ARBA" id="ARBA00023063"/>
    </source>
</evidence>
<proteinExistence type="predicted"/>
<dbReference type="InterPro" id="IPR036411">
    <property type="entry name" value="TorD-like_sf"/>
</dbReference>
<reference evidence="2 3" key="1">
    <citation type="submission" date="2020-01" db="EMBL/GenBank/DDBJ databases">
        <title>Investigation of new actinobacteria for the biodesulphurisation of diesel fuel.</title>
        <authorList>
            <person name="Athi Narayanan S.M."/>
        </authorList>
    </citation>
    <scope>NUCLEOTIDE SEQUENCE [LARGE SCALE GENOMIC DNA]</scope>
    <source>
        <strain evidence="2 3">213E</strain>
    </source>
</reference>
<dbReference type="SUPFAM" id="SSF89155">
    <property type="entry name" value="TorD-like"/>
    <property type="match status" value="1"/>
</dbReference>
<dbReference type="EMBL" id="JAADZU010000009">
    <property type="protein sequence ID" value="NDK88815.1"/>
    <property type="molecule type" value="Genomic_DNA"/>
</dbReference>
<dbReference type="Pfam" id="PF02613">
    <property type="entry name" value="Nitrate_red_del"/>
    <property type="match status" value="1"/>
</dbReference>
<gene>
    <name evidence="2" type="primary">narJ</name>
    <name evidence="2" type="ORF">GYA93_04365</name>
</gene>